<reference evidence="1" key="1">
    <citation type="journal article" date="2014" name="Int. J. Syst. Evol. Microbiol.">
        <title>Complete genome sequence of Corynebacterium casei LMG S-19264T (=DSM 44701T), isolated from a smear-ripened cheese.</title>
        <authorList>
            <consortium name="US DOE Joint Genome Institute (JGI-PGF)"/>
            <person name="Walter F."/>
            <person name="Albersmeier A."/>
            <person name="Kalinowski J."/>
            <person name="Ruckert C."/>
        </authorList>
    </citation>
    <scope>NUCLEOTIDE SEQUENCE</scope>
    <source>
        <strain evidence="1">JCM 4234</strain>
    </source>
</reference>
<organism evidence="1 2">
    <name type="scientific">Streptomyces griseoviridis</name>
    <dbReference type="NCBI Taxonomy" id="45398"/>
    <lineage>
        <taxon>Bacteria</taxon>
        <taxon>Bacillati</taxon>
        <taxon>Actinomycetota</taxon>
        <taxon>Actinomycetes</taxon>
        <taxon>Kitasatosporales</taxon>
        <taxon>Streptomycetaceae</taxon>
        <taxon>Streptomyces</taxon>
    </lineage>
</organism>
<protein>
    <submittedName>
        <fullName evidence="1">Uncharacterized protein</fullName>
    </submittedName>
</protein>
<sequence length="45" mass="4679">MEHVVRTLLAEFELTLALSGFTSPGELGPDCLVRAPGAGPVPWSG</sequence>
<dbReference type="AlphaFoldDB" id="A0A918GS70"/>
<evidence type="ECO:0000313" key="2">
    <source>
        <dbReference type="Proteomes" id="UP000653493"/>
    </source>
</evidence>
<comment type="caution">
    <text evidence="1">The sequence shown here is derived from an EMBL/GenBank/DDBJ whole genome shotgun (WGS) entry which is preliminary data.</text>
</comment>
<evidence type="ECO:0000313" key="1">
    <source>
        <dbReference type="EMBL" id="GGS58282.1"/>
    </source>
</evidence>
<keyword evidence="2" id="KW-1185">Reference proteome</keyword>
<proteinExistence type="predicted"/>
<reference evidence="1" key="2">
    <citation type="submission" date="2020-09" db="EMBL/GenBank/DDBJ databases">
        <authorList>
            <person name="Sun Q."/>
            <person name="Ohkuma M."/>
        </authorList>
    </citation>
    <scope>NUCLEOTIDE SEQUENCE</scope>
    <source>
        <strain evidence="1">JCM 4234</strain>
    </source>
</reference>
<dbReference type="EMBL" id="BMSL01000022">
    <property type="protein sequence ID" value="GGS58282.1"/>
    <property type="molecule type" value="Genomic_DNA"/>
</dbReference>
<dbReference type="Proteomes" id="UP000653493">
    <property type="component" value="Unassembled WGS sequence"/>
</dbReference>
<gene>
    <name evidence="1" type="ORF">GCM10010238_54420</name>
</gene>
<accession>A0A918GS70</accession>
<name>A0A918GS70_STRGD</name>